<feature type="transmembrane region" description="Helical" evidence="1">
    <location>
        <begin position="12"/>
        <end position="29"/>
    </location>
</feature>
<dbReference type="GO" id="GO:0015128">
    <property type="term" value="F:gluconate transmembrane transporter activity"/>
    <property type="evidence" value="ECO:0007669"/>
    <property type="project" value="InterPro"/>
</dbReference>
<keyword evidence="1" id="KW-0812">Transmembrane</keyword>
<feature type="transmembrane region" description="Helical" evidence="1">
    <location>
        <begin position="307"/>
        <end position="326"/>
    </location>
</feature>
<dbReference type="PIRSF" id="PIRSF002746">
    <property type="entry name" value="Gluconate_transporter"/>
    <property type="match status" value="1"/>
</dbReference>
<accession>A0A1I6B5L1</accession>
<dbReference type="GO" id="GO:0005886">
    <property type="term" value="C:plasma membrane"/>
    <property type="evidence" value="ECO:0007669"/>
    <property type="project" value="TreeGrafter"/>
</dbReference>
<keyword evidence="1" id="KW-1133">Transmembrane helix</keyword>
<gene>
    <name evidence="2" type="ORF">SAMN05421670_0180</name>
</gene>
<dbReference type="NCBIfam" id="TIGR00791">
    <property type="entry name" value="gntP"/>
    <property type="match status" value="1"/>
</dbReference>
<dbReference type="STRING" id="126156.SAMN05421670_0180"/>
<dbReference type="Pfam" id="PF02447">
    <property type="entry name" value="GntP_permease"/>
    <property type="match status" value="1"/>
</dbReference>
<evidence type="ECO:0000313" key="3">
    <source>
        <dbReference type="Proteomes" id="UP000198734"/>
    </source>
</evidence>
<feature type="transmembrane region" description="Helical" evidence="1">
    <location>
        <begin position="145"/>
        <end position="163"/>
    </location>
</feature>
<organism evidence="2 3">
    <name type="scientific">Psychrobacillus psychrotolerans</name>
    <dbReference type="NCBI Taxonomy" id="126156"/>
    <lineage>
        <taxon>Bacteria</taxon>
        <taxon>Bacillati</taxon>
        <taxon>Bacillota</taxon>
        <taxon>Bacilli</taxon>
        <taxon>Bacillales</taxon>
        <taxon>Bacillaceae</taxon>
        <taxon>Psychrobacillus</taxon>
    </lineage>
</organism>
<feature type="transmembrane region" description="Helical" evidence="1">
    <location>
        <begin position="231"/>
        <end position="255"/>
    </location>
</feature>
<sequence>MNMDWFIEYAPIIWVALGVALLLFLNIVVKLNSVLALLIVATLVGILNGLTLDAVVISIKTGFGSTLGSLAIIIGMGAVLGKLMVDSGAAQRVASTLLNKFGVKNIEWAILIVGTIFGISVFYEVAFIILAPLVISIAIEAKIPYLRLGITMVAAATMAHSIFPPQPGPTALVDAYGADMGMVYILGIVVVVPSVICAGIILPRMLRNLDLPVPPLLKKSKQFSEEEMPGFAVSLLVPLLPAIIITAATIINIFVDRETTFSQIINFFGSAEISMILAVLVAIYVFGTSRGRSMKEVMGSFSGAIEGIAMIVFIVGAGGAFKQIILDTGIGDFIAGMMQNTSVSPLIMAWLITAILRIATGTGVVSAITAAGIVGPLIHTFDVNPVLMVLATAAGSNTITHVNDASFWLFKEYFNLSIKDTFRTWGLLLFTNSIVGLGVVLLLSLFI</sequence>
<feature type="transmembrane region" description="Helical" evidence="1">
    <location>
        <begin position="66"/>
        <end position="85"/>
    </location>
</feature>
<feature type="transmembrane region" description="Helical" evidence="1">
    <location>
        <begin position="422"/>
        <end position="446"/>
    </location>
</feature>
<proteinExistence type="predicted"/>
<dbReference type="Proteomes" id="UP000198734">
    <property type="component" value="Unassembled WGS sequence"/>
</dbReference>
<keyword evidence="3" id="KW-1185">Reference proteome</keyword>
<dbReference type="EMBL" id="FOXU01000011">
    <property type="protein sequence ID" value="SFQ76199.1"/>
    <property type="molecule type" value="Genomic_DNA"/>
</dbReference>
<feature type="transmembrane region" description="Helical" evidence="1">
    <location>
        <begin position="267"/>
        <end position="286"/>
    </location>
</feature>
<name>A0A1I6B5L1_9BACI</name>
<feature type="transmembrane region" description="Helical" evidence="1">
    <location>
        <begin position="346"/>
        <end position="374"/>
    </location>
</feature>
<keyword evidence="1" id="KW-0472">Membrane</keyword>
<feature type="transmembrane region" description="Helical" evidence="1">
    <location>
        <begin position="35"/>
        <end position="59"/>
    </location>
</feature>
<protein>
    <submittedName>
        <fullName evidence="2">D-fructuronate permease</fullName>
    </submittedName>
</protein>
<feature type="transmembrane region" description="Helical" evidence="1">
    <location>
        <begin position="108"/>
        <end position="133"/>
    </location>
</feature>
<evidence type="ECO:0000313" key="2">
    <source>
        <dbReference type="EMBL" id="SFQ76199.1"/>
    </source>
</evidence>
<feature type="transmembrane region" description="Helical" evidence="1">
    <location>
        <begin position="183"/>
        <end position="202"/>
    </location>
</feature>
<dbReference type="AlphaFoldDB" id="A0A1I6B5L1"/>
<evidence type="ECO:0000256" key="1">
    <source>
        <dbReference type="SAM" id="Phobius"/>
    </source>
</evidence>
<dbReference type="PANTHER" id="PTHR30354:SF20">
    <property type="entry name" value="HIGH-AFFINITY GLUCONATE TRANSPORTER"/>
    <property type="match status" value="1"/>
</dbReference>
<dbReference type="PANTHER" id="PTHR30354">
    <property type="entry name" value="GNT FAMILY GLUCONATE TRANSPORTER"/>
    <property type="match status" value="1"/>
</dbReference>
<dbReference type="InterPro" id="IPR003474">
    <property type="entry name" value="Glcn_transporter"/>
</dbReference>
<reference evidence="3" key="1">
    <citation type="submission" date="2016-10" db="EMBL/GenBank/DDBJ databases">
        <authorList>
            <person name="Varghese N."/>
            <person name="Submissions S."/>
        </authorList>
    </citation>
    <scope>NUCLEOTIDE SEQUENCE [LARGE SCALE GENOMIC DNA]</scope>
    <source>
        <strain evidence="3">DSM 11706</strain>
    </source>
</reference>